<accession>A0A9P0NUL1</accession>
<sequence length="84" mass="9600">MDHNGHQQKPELNISNNLFLCCNCCKISVLGIPYKILKSQPCYVLFLQKLLNPSCFKLQSPLRYVSESNSFETNSSSVIQGKRY</sequence>
<proteinExistence type="predicted"/>
<gene>
    <name evidence="1" type="ORF">ACAOBT_LOCUS1843</name>
</gene>
<evidence type="ECO:0000313" key="1">
    <source>
        <dbReference type="EMBL" id="CAH1956998.1"/>
    </source>
</evidence>
<name>A0A9P0NUL1_ACAOB</name>
<dbReference type="OrthoDB" id="6435011at2759"/>
<dbReference type="EMBL" id="CAKOFQ010006668">
    <property type="protein sequence ID" value="CAH1956998.1"/>
    <property type="molecule type" value="Genomic_DNA"/>
</dbReference>
<organism evidence="1 2">
    <name type="scientific">Acanthoscelides obtectus</name>
    <name type="common">Bean weevil</name>
    <name type="synonym">Bruchus obtectus</name>
    <dbReference type="NCBI Taxonomy" id="200917"/>
    <lineage>
        <taxon>Eukaryota</taxon>
        <taxon>Metazoa</taxon>
        <taxon>Ecdysozoa</taxon>
        <taxon>Arthropoda</taxon>
        <taxon>Hexapoda</taxon>
        <taxon>Insecta</taxon>
        <taxon>Pterygota</taxon>
        <taxon>Neoptera</taxon>
        <taxon>Endopterygota</taxon>
        <taxon>Coleoptera</taxon>
        <taxon>Polyphaga</taxon>
        <taxon>Cucujiformia</taxon>
        <taxon>Chrysomeloidea</taxon>
        <taxon>Chrysomelidae</taxon>
        <taxon>Bruchinae</taxon>
        <taxon>Bruchini</taxon>
        <taxon>Acanthoscelides</taxon>
    </lineage>
</organism>
<dbReference type="Proteomes" id="UP001152888">
    <property type="component" value="Unassembled WGS sequence"/>
</dbReference>
<protein>
    <submittedName>
        <fullName evidence="1">Uncharacterized protein</fullName>
    </submittedName>
</protein>
<evidence type="ECO:0000313" key="2">
    <source>
        <dbReference type="Proteomes" id="UP001152888"/>
    </source>
</evidence>
<reference evidence="1" key="1">
    <citation type="submission" date="2022-03" db="EMBL/GenBank/DDBJ databases">
        <authorList>
            <person name="Sayadi A."/>
        </authorList>
    </citation>
    <scope>NUCLEOTIDE SEQUENCE</scope>
</reference>
<keyword evidence="2" id="KW-1185">Reference proteome</keyword>
<dbReference type="AlphaFoldDB" id="A0A9P0NUL1"/>
<comment type="caution">
    <text evidence="1">The sequence shown here is derived from an EMBL/GenBank/DDBJ whole genome shotgun (WGS) entry which is preliminary data.</text>
</comment>